<protein>
    <submittedName>
        <fullName evidence="1">Uncharacterized protein</fullName>
    </submittedName>
</protein>
<organism evidence="1 2">
    <name type="scientific">Bacillus cereus HuA3-9</name>
    <dbReference type="NCBI Taxonomy" id="1053205"/>
    <lineage>
        <taxon>Bacteria</taxon>
        <taxon>Bacillati</taxon>
        <taxon>Bacillota</taxon>
        <taxon>Bacilli</taxon>
        <taxon>Bacillales</taxon>
        <taxon>Bacillaceae</taxon>
        <taxon>Bacillus</taxon>
        <taxon>Bacillus cereus group</taxon>
    </lineage>
</organism>
<dbReference type="EMBL" id="AHDZ01000004">
    <property type="protein sequence ID" value="EOO22276.1"/>
    <property type="molecule type" value="Genomic_DNA"/>
</dbReference>
<evidence type="ECO:0000313" key="2">
    <source>
        <dbReference type="Proteomes" id="UP000014003"/>
    </source>
</evidence>
<accession>R8DEK3</accession>
<evidence type="ECO:0000313" key="1">
    <source>
        <dbReference type="EMBL" id="EOO22276.1"/>
    </source>
</evidence>
<proteinExistence type="predicted"/>
<gene>
    <name evidence="1" type="ORF">IGA_00695</name>
</gene>
<dbReference type="Proteomes" id="UP000014003">
    <property type="component" value="Unassembled WGS sequence"/>
</dbReference>
<reference evidence="1 2" key="1">
    <citation type="submission" date="2012-12" db="EMBL/GenBank/DDBJ databases">
        <title>The Genome Sequence of Bacillus cereus HuA3-9.</title>
        <authorList>
            <consortium name="The Broad Institute Genome Sequencing Platform"/>
            <consortium name="The Broad Institute Genome Sequencing Center for Infectious Disease"/>
            <person name="Feldgarden M."/>
            <person name="Van der Auwera G.A."/>
            <person name="Mahillon J."/>
            <person name="Duprez V."/>
            <person name="Timmery S."/>
            <person name="Mattelet C."/>
            <person name="Dierick K."/>
            <person name="Sun M."/>
            <person name="Yu Z."/>
            <person name="Zhu L."/>
            <person name="Hu X."/>
            <person name="Shank E.B."/>
            <person name="Swiecicka I."/>
            <person name="Hansen B.M."/>
            <person name="Andrup L."/>
            <person name="Walker B."/>
            <person name="Young S.K."/>
            <person name="Zeng Q."/>
            <person name="Gargeya S."/>
            <person name="Fitzgerald M."/>
            <person name="Haas B."/>
            <person name="Abouelleil A."/>
            <person name="Alvarado L."/>
            <person name="Arachchi H.M."/>
            <person name="Berlin A.M."/>
            <person name="Chapman S.B."/>
            <person name="Dewar J."/>
            <person name="Goldberg J."/>
            <person name="Griggs A."/>
            <person name="Gujja S."/>
            <person name="Hansen M."/>
            <person name="Howarth C."/>
            <person name="Imamovic A."/>
            <person name="Larimer J."/>
            <person name="McCowan C."/>
            <person name="Murphy C."/>
            <person name="Neiman D."/>
            <person name="Pearson M."/>
            <person name="Priest M."/>
            <person name="Roberts A."/>
            <person name="Saif S."/>
            <person name="Shea T."/>
            <person name="Sisk P."/>
            <person name="Sykes S."/>
            <person name="Wortman J."/>
            <person name="Nusbaum C."/>
            <person name="Birren B."/>
        </authorList>
    </citation>
    <scope>NUCLEOTIDE SEQUENCE [LARGE SCALE GENOMIC DNA]</scope>
    <source>
        <strain evidence="1 2">HuA3-9</strain>
    </source>
</reference>
<dbReference type="AlphaFoldDB" id="R8DEK3"/>
<dbReference type="HOGENOM" id="CLU_2271647_0_0_9"/>
<sequence>MFSTIYPPKYLEKVFTCPHCNVASNQKWYTLQKDLISKDPIMKAIPTPKGYSNRKEVLFSDTGMAPEMYNIILEWNIEISVCKHCSGYLIWDKGQCNIISNN</sequence>
<dbReference type="PATRIC" id="fig|1053205.3.peg.713"/>
<comment type="caution">
    <text evidence="1">The sequence shown here is derived from an EMBL/GenBank/DDBJ whole genome shotgun (WGS) entry which is preliminary data.</text>
</comment>
<name>R8DEK3_BACCE</name>
<dbReference type="RefSeq" id="WP_016094428.1">
    <property type="nucleotide sequence ID" value="NZ_KB976125.1"/>
</dbReference>